<organism evidence="11 12">
    <name type="scientific">Segatella baroniae F0067</name>
    <dbReference type="NCBI Taxonomy" id="1115809"/>
    <lineage>
        <taxon>Bacteria</taxon>
        <taxon>Pseudomonadati</taxon>
        <taxon>Bacteroidota</taxon>
        <taxon>Bacteroidia</taxon>
        <taxon>Bacteroidales</taxon>
        <taxon>Prevotellaceae</taxon>
        <taxon>Segatella</taxon>
    </lineage>
</organism>
<evidence type="ECO:0000256" key="3">
    <source>
        <dbReference type="ARBA" id="ARBA00007401"/>
    </source>
</evidence>
<evidence type="ECO:0000259" key="10">
    <source>
        <dbReference type="SMART" id="SM01038"/>
    </source>
</evidence>
<dbReference type="InterPro" id="IPR006103">
    <property type="entry name" value="Glyco_hydro_2_cat"/>
</dbReference>
<keyword evidence="8" id="KW-0326">Glycosidase</keyword>
<feature type="domain" description="Beta galactosidase small chain/" evidence="10">
    <location>
        <begin position="777"/>
        <end position="1080"/>
    </location>
</feature>
<evidence type="ECO:0000256" key="1">
    <source>
        <dbReference type="ARBA" id="ARBA00001412"/>
    </source>
</evidence>
<dbReference type="InterPro" id="IPR013783">
    <property type="entry name" value="Ig-like_fold"/>
</dbReference>
<dbReference type="FunFam" id="3.20.20.80:FF:000121">
    <property type="entry name" value="Beta-galactosidase"/>
    <property type="match status" value="1"/>
</dbReference>
<dbReference type="EC" id="3.2.1.23" evidence="5"/>
<dbReference type="SUPFAM" id="SSF74650">
    <property type="entry name" value="Galactose mutarotase-like"/>
    <property type="match status" value="1"/>
</dbReference>
<evidence type="ECO:0000256" key="7">
    <source>
        <dbReference type="ARBA" id="ARBA00022837"/>
    </source>
</evidence>
<comment type="cofactor">
    <cofactor evidence="2">
        <name>Ca(2+)</name>
        <dbReference type="ChEBI" id="CHEBI:29108"/>
    </cofactor>
</comment>
<evidence type="ECO:0000313" key="11">
    <source>
        <dbReference type="EMBL" id="ERK40286.1"/>
    </source>
</evidence>
<dbReference type="InterPro" id="IPR036156">
    <property type="entry name" value="Beta-gal/glucu_dom_sf"/>
</dbReference>
<comment type="caution">
    <text evidence="11">The sequence shown here is derived from an EMBL/GenBank/DDBJ whole genome shotgun (WGS) entry which is preliminary data.</text>
</comment>
<protein>
    <recommendedName>
        <fullName evidence="5">beta-galactosidase</fullName>
        <ecNumber evidence="5">3.2.1.23</ecNumber>
    </recommendedName>
    <alternativeName>
        <fullName evidence="9">Lactase</fullName>
    </alternativeName>
</protein>
<dbReference type="Gene3D" id="2.60.40.10">
    <property type="entry name" value="Immunoglobulins"/>
    <property type="match status" value="2"/>
</dbReference>
<dbReference type="PANTHER" id="PTHR46323:SF2">
    <property type="entry name" value="BETA-GALACTOSIDASE"/>
    <property type="match status" value="1"/>
</dbReference>
<gene>
    <name evidence="11" type="ORF">HMPREF9135_0622</name>
</gene>
<dbReference type="Gene3D" id="2.60.120.260">
    <property type="entry name" value="Galactose-binding domain-like"/>
    <property type="match status" value="1"/>
</dbReference>
<dbReference type="GO" id="GO:0005990">
    <property type="term" value="P:lactose catabolic process"/>
    <property type="evidence" value="ECO:0007669"/>
    <property type="project" value="TreeGrafter"/>
</dbReference>
<dbReference type="Pfam" id="PF00703">
    <property type="entry name" value="Glyco_hydro_2"/>
    <property type="match status" value="1"/>
</dbReference>
<evidence type="ECO:0000256" key="5">
    <source>
        <dbReference type="ARBA" id="ARBA00012756"/>
    </source>
</evidence>
<keyword evidence="6" id="KW-0378">Hydrolase</keyword>
<dbReference type="PANTHER" id="PTHR46323">
    <property type="entry name" value="BETA-GALACTOSIDASE"/>
    <property type="match status" value="1"/>
</dbReference>
<evidence type="ECO:0000313" key="12">
    <source>
        <dbReference type="Proteomes" id="UP000016648"/>
    </source>
</evidence>
<dbReference type="SUPFAM" id="SSF51445">
    <property type="entry name" value="(Trans)glycosidases"/>
    <property type="match status" value="1"/>
</dbReference>
<comment type="similarity">
    <text evidence="3">Belongs to the glycosyl hydrolase 2 family.</text>
</comment>
<dbReference type="Pfam" id="PF16353">
    <property type="entry name" value="LacZ_4"/>
    <property type="match status" value="1"/>
</dbReference>
<dbReference type="EMBL" id="AWEY01000007">
    <property type="protein sequence ID" value="ERK40286.1"/>
    <property type="molecule type" value="Genomic_DNA"/>
</dbReference>
<dbReference type="PRINTS" id="PR00132">
    <property type="entry name" value="GLHYDRLASE2"/>
</dbReference>
<dbReference type="InterPro" id="IPR032312">
    <property type="entry name" value="LacZ_4"/>
</dbReference>
<accession>U2P801</accession>
<dbReference type="GO" id="GO:0004565">
    <property type="term" value="F:beta-galactosidase activity"/>
    <property type="evidence" value="ECO:0007669"/>
    <property type="project" value="UniProtKB-EC"/>
</dbReference>
<dbReference type="InterPro" id="IPR014718">
    <property type="entry name" value="GH-type_carb-bd"/>
</dbReference>
<sequence>MNFLLTLLSVLQIVPFWQDVNVTSVNAVSPRTDFMTYESRDNALTLRYENSRRYQSLNGTWKFLYVDSYKQQPEGVTDAGYNTAGWKNITVPGNWEVQGFGTAIYTNQPYDFAPSNPQPPQLPEKNPVGVYSRTFTVPQAWADKEVYLALDGAKSGVYVYVNGREVGYSEDSKSKVEYLINPYLRQGDNTLTLKIFRYSTGSYLECQDFWRMSGIERDVYLWAQDKVSLRDFHVKSTLDDSYRNGIFRLQTQLQNLTGKKQKAQVSYTLLNKEGREVAGGRQEILMKDASATVDFDATLPDVLTWTSEKPNLYTLLMTVTSGKSSETVPYHVGFRRIEMKEVTNLSPDGRPDVCLFVNGQPIKFKGVNIHEHNPLTGHYVTEELMRRDFELMKQNNLNAVRLCHYPQGHRFYELCDEYGLYVYDEANIESHGMHYNLRKGGTLGNNPAWLKKHLARTENMYEQDKNHPCVTFWSLGNEAGNGYNFYQTYLWLKAKDKEWMNRPVNYERAQWEWNSDMFVPQYPGADWLESIGKQGSDRPVMPSEYAHAMGNSTGNLWGQWEAIYKYPNLQGGFIWDWVDQGLLVDGKSNGLVANHPLLPNAQKPTPYYAYGGDFGTNEPSDGNFLCNGLVNPDRTPHPAMAEVKYVHQDMKFEAKDLKKGDFRVFNRFYFTNLKDYDFYYEVKRLSDEPAVLAQGKLDIEAAPQQWASFHIGYPDMLDREETVVVNFFAKTREDVLGLPKGHEIAREQFAYETEPYLPLDNTMPTIVKTVAKDGKITVSDERFHFVFNKQKGIVESYRVDGQEYAYDGFGLQPNFWRAPTDNDYGNGLPARGHVWKEASHQFKVSSAQVIKTNGGSVLRVVYDLPAGNRYLVDYAFMGDGVINVNVTFTPAKDDLAEVPRVGMRMRLPATFDNVSYLGRGPQENYIDRNHGTFRDVYKAKVDQLYFPYVRPQENGHHTDTRWIELTDASGRGLSFYTDSLMEFNALRNSIEDFDSEEATSHPYQWNNFSAEDIANRNEANAKNRLRRQHHIDDIRSRNYVELCLDWRIQGVGGYDSWGSRPEKRFQIAPNRQYRWAFTIMPTQFDK</sequence>
<evidence type="ECO:0000256" key="9">
    <source>
        <dbReference type="ARBA" id="ARBA00032230"/>
    </source>
</evidence>
<keyword evidence="7" id="KW-0106">Calcium</keyword>
<dbReference type="InterPro" id="IPR008979">
    <property type="entry name" value="Galactose-bd-like_sf"/>
</dbReference>
<dbReference type="SUPFAM" id="SSF49303">
    <property type="entry name" value="beta-Galactosidase/glucuronidase domain"/>
    <property type="match status" value="2"/>
</dbReference>
<dbReference type="Proteomes" id="UP000016648">
    <property type="component" value="Unassembled WGS sequence"/>
</dbReference>
<dbReference type="InterPro" id="IPR006104">
    <property type="entry name" value="Glyco_hydro_2_N"/>
</dbReference>
<dbReference type="Gene3D" id="2.70.98.10">
    <property type="match status" value="1"/>
</dbReference>
<dbReference type="AlphaFoldDB" id="U2P801"/>
<dbReference type="PATRIC" id="fig|1115809.3.peg.444"/>
<dbReference type="InterPro" id="IPR006101">
    <property type="entry name" value="Glyco_hydro_2"/>
</dbReference>
<dbReference type="InterPro" id="IPR017853">
    <property type="entry name" value="GH"/>
</dbReference>
<dbReference type="SMART" id="SM01038">
    <property type="entry name" value="Bgal_small_N"/>
    <property type="match status" value="1"/>
</dbReference>
<dbReference type="InterPro" id="IPR004199">
    <property type="entry name" value="B-gal_small/dom_5"/>
</dbReference>
<evidence type="ECO:0000256" key="6">
    <source>
        <dbReference type="ARBA" id="ARBA00022801"/>
    </source>
</evidence>
<dbReference type="RefSeq" id="WP_021588784.1">
    <property type="nucleotide sequence ID" value="NZ_AWEY01000007.1"/>
</dbReference>
<keyword evidence="12" id="KW-1185">Reference proteome</keyword>
<dbReference type="GO" id="GO:0030246">
    <property type="term" value="F:carbohydrate binding"/>
    <property type="evidence" value="ECO:0007669"/>
    <property type="project" value="InterPro"/>
</dbReference>
<dbReference type="SUPFAM" id="SSF49785">
    <property type="entry name" value="Galactose-binding domain-like"/>
    <property type="match status" value="1"/>
</dbReference>
<evidence type="ECO:0000256" key="2">
    <source>
        <dbReference type="ARBA" id="ARBA00001913"/>
    </source>
</evidence>
<dbReference type="InterPro" id="IPR006102">
    <property type="entry name" value="Ig-like_GH2"/>
</dbReference>
<dbReference type="Pfam" id="PF02836">
    <property type="entry name" value="Glyco_hydro_2_C"/>
    <property type="match status" value="1"/>
</dbReference>
<proteinExistence type="inferred from homology"/>
<reference evidence="11 12" key="1">
    <citation type="submission" date="2013-08" db="EMBL/GenBank/DDBJ databases">
        <authorList>
            <person name="Durkin A.S."/>
            <person name="Haft D.R."/>
            <person name="McCorrison J."/>
            <person name="Torralba M."/>
            <person name="Gillis M."/>
            <person name="Haft D.H."/>
            <person name="Methe B."/>
            <person name="Sutton G."/>
            <person name="Nelson K.E."/>
        </authorList>
    </citation>
    <scope>NUCLEOTIDE SEQUENCE [LARGE SCALE GENOMIC DNA]</scope>
    <source>
        <strain evidence="11 12">F0067</strain>
    </source>
</reference>
<evidence type="ECO:0000256" key="8">
    <source>
        <dbReference type="ARBA" id="ARBA00023295"/>
    </source>
</evidence>
<dbReference type="InterPro" id="IPR011013">
    <property type="entry name" value="Gal_mutarotase_sf_dom"/>
</dbReference>
<dbReference type="Pfam" id="PF02929">
    <property type="entry name" value="Bgal_small_N"/>
    <property type="match status" value="1"/>
</dbReference>
<dbReference type="Pfam" id="PF02837">
    <property type="entry name" value="Glyco_hydro_2_N"/>
    <property type="match status" value="1"/>
</dbReference>
<dbReference type="InterPro" id="IPR050347">
    <property type="entry name" value="Bact_Beta-galactosidase"/>
</dbReference>
<dbReference type="GO" id="GO:0009341">
    <property type="term" value="C:beta-galactosidase complex"/>
    <property type="evidence" value="ECO:0007669"/>
    <property type="project" value="InterPro"/>
</dbReference>
<evidence type="ECO:0000256" key="4">
    <source>
        <dbReference type="ARBA" id="ARBA00011245"/>
    </source>
</evidence>
<name>U2P801_9BACT</name>
<dbReference type="Gene3D" id="3.20.20.80">
    <property type="entry name" value="Glycosidases"/>
    <property type="match status" value="1"/>
</dbReference>
<comment type="subunit">
    <text evidence="4">Monomer.</text>
</comment>
<comment type="catalytic activity">
    <reaction evidence="1">
        <text>Hydrolysis of terminal non-reducing beta-D-galactose residues in beta-D-galactosides.</text>
        <dbReference type="EC" id="3.2.1.23"/>
    </reaction>
</comment>